<dbReference type="Pfam" id="PF08282">
    <property type="entry name" value="Hydrolase_3"/>
    <property type="match status" value="1"/>
</dbReference>
<dbReference type="Pfam" id="PF02348">
    <property type="entry name" value="CTP_transf_3"/>
    <property type="match status" value="1"/>
</dbReference>
<dbReference type="SFLD" id="SFLDG01136">
    <property type="entry name" value="C1.6:_Phosphoserine_Phosphatas"/>
    <property type="match status" value="1"/>
</dbReference>
<proteinExistence type="inferred from homology"/>
<comment type="pathway">
    <text evidence="3">Amino-sugar metabolism; N-acetylneuraminate metabolism.</text>
</comment>
<comment type="similarity">
    <text evidence="5">Belongs to the CMP-NeuNAc synthase family.</text>
</comment>
<dbReference type="CDD" id="cd02513">
    <property type="entry name" value="CMP-NeuAc_Synthase"/>
    <property type="match status" value="1"/>
</dbReference>
<dbReference type="SUPFAM" id="SSF56784">
    <property type="entry name" value="HAD-like"/>
    <property type="match status" value="1"/>
</dbReference>
<dbReference type="PANTHER" id="PTHR21485:SF3">
    <property type="entry name" value="N-ACYLNEURAMINATE CYTIDYLYLTRANSFERASE"/>
    <property type="match status" value="1"/>
</dbReference>
<comment type="catalytic activity">
    <reaction evidence="1">
        <text>an N-acylneuraminate + CTP = a CMP-N-acyl-beta-neuraminate + diphosphate</text>
        <dbReference type="Rhea" id="RHEA:11344"/>
        <dbReference type="ChEBI" id="CHEBI:33019"/>
        <dbReference type="ChEBI" id="CHEBI:37563"/>
        <dbReference type="ChEBI" id="CHEBI:60073"/>
        <dbReference type="ChEBI" id="CHEBI:68671"/>
        <dbReference type="EC" id="2.7.7.43"/>
    </reaction>
</comment>
<comment type="caution">
    <text evidence="11">The sequence shown here is derived from an EMBL/GenBank/DDBJ whole genome shotgun (WGS) entry which is preliminary data.</text>
</comment>
<evidence type="ECO:0000256" key="7">
    <source>
        <dbReference type="ARBA" id="ARBA00012491"/>
    </source>
</evidence>
<dbReference type="EC" id="2.7.7.43" evidence="7"/>
<dbReference type="GO" id="GO:0016779">
    <property type="term" value="F:nucleotidyltransferase activity"/>
    <property type="evidence" value="ECO:0007669"/>
    <property type="project" value="UniProtKB-KW"/>
</dbReference>
<organism evidence="11 12">
    <name type="scientific">Microbacterium marmarense</name>
    <dbReference type="NCBI Taxonomy" id="3122051"/>
    <lineage>
        <taxon>Bacteria</taxon>
        <taxon>Bacillati</taxon>
        <taxon>Actinomycetota</taxon>
        <taxon>Actinomycetes</taxon>
        <taxon>Micrococcales</taxon>
        <taxon>Microbacteriaceae</taxon>
        <taxon>Microbacterium</taxon>
    </lineage>
</organism>
<reference evidence="11 12" key="1">
    <citation type="submission" date="2024-02" db="EMBL/GenBank/DDBJ databases">
        <authorList>
            <person name="Saticioglu I.B."/>
        </authorList>
    </citation>
    <scope>NUCLEOTIDE SEQUENCE [LARGE SCALE GENOMIC DNA]</scope>
    <source>
        <strain evidence="11 12">Mu-86</strain>
    </source>
</reference>
<dbReference type="PANTHER" id="PTHR21485">
    <property type="entry name" value="HAD SUPERFAMILY MEMBERS CMAS AND KDSC"/>
    <property type="match status" value="1"/>
</dbReference>
<dbReference type="Proteomes" id="UP001368654">
    <property type="component" value="Unassembled WGS sequence"/>
</dbReference>
<evidence type="ECO:0000256" key="6">
    <source>
        <dbReference type="ARBA" id="ARBA00011881"/>
    </source>
</evidence>
<accession>A0ABU8LRW5</accession>
<keyword evidence="9" id="KW-0378">Hydrolase</keyword>
<dbReference type="SUPFAM" id="SSF53448">
    <property type="entry name" value="Nucleotide-diphospho-sugar transferases"/>
    <property type="match status" value="1"/>
</dbReference>
<dbReference type="InterPro" id="IPR029044">
    <property type="entry name" value="Nucleotide-diphossugar_trans"/>
</dbReference>
<evidence type="ECO:0000313" key="12">
    <source>
        <dbReference type="Proteomes" id="UP001368654"/>
    </source>
</evidence>
<keyword evidence="11" id="KW-0808">Transferase</keyword>
<evidence type="ECO:0000256" key="3">
    <source>
        <dbReference type="ARBA" id="ARBA00005141"/>
    </source>
</evidence>
<evidence type="ECO:0000256" key="9">
    <source>
        <dbReference type="ARBA" id="ARBA00022801"/>
    </source>
</evidence>
<protein>
    <recommendedName>
        <fullName evidence="7">N-acylneuraminate cytidylyltransferase</fullName>
        <ecNumber evidence="7">2.7.7.43</ecNumber>
    </recommendedName>
</protein>
<evidence type="ECO:0000256" key="2">
    <source>
        <dbReference type="ARBA" id="ARBA00001946"/>
    </source>
</evidence>
<dbReference type="RefSeq" id="WP_337336476.1">
    <property type="nucleotide sequence ID" value="NZ_JBBDGL010000001.1"/>
</dbReference>
<keyword evidence="12" id="KW-1185">Reference proteome</keyword>
<evidence type="ECO:0000313" key="11">
    <source>
        <dbReference type="EMBL" id="MEJ1154025.1"/>
    </source>
</evidence>
<evidence type="ECO:0000256" key="10">
    <source>
        <dbReference type="ARBA" id="ARBA00022842"/>
    </source>
</evidence>
<dbReference type="Gene3D" id="3.90.550.10">
    <property type="entry name" value="Spore Coat Polysaccharide Biosynthesis Protein SpsA, Chain A"/>
    <property type="match status" value="1"/>
</dbReference>
<dbReference type="InterPro" id="IPR010023">
    <property type="entry name" value="KdsC_fam"/>
</dbReference>
<gene>
    <name evidence="11" type="ORF">WDU96_00240</name>
</gene>
<keyword evidence="8" id="KW-0479">Metal-binding</keyword>
<dbReference type="Gene3D" id="3.40.50.1000">
    <property type="entry name" value="HAD superfamily/HAD-like"/>
    <property type="match status" value="1"/>
</dbReference>
<dbReference type="InterPro" id="IPR003329">
    <property type="entry name" value="Cytidylyl_trans"/>
</dbReference>
<keyword evidence="11" id="KW-0548">Nucleotidyltransferase</keyword>
<dbReference type="SFLD" id="SFLDG01138">
    <property type="entry name" value="C1.6.2:_Deoxy-d-mannose-octulo"/>
    <property type="match status" value="1"/>
</dbReference>
<dbReference type="EMBL" id="JBBDGL010000001">
    <property type="protein sequence ID" value="MEJ1154025.1"/>
    <property type="molecule type" value="Genomic_DNA"/>
</dbReference>
<comment type="similarity">
    <text evidence="4">Belongs to the KdsC family.</text>
</comment>
<dbReference type="InterPro" id="IPR023214">
    <property type="entry name" value="HAD_sf"/>
</dbReference>
<comment type="cofactor">
    <cofactor evidence="2">
        <name>Mg(2+)</name>
        <dbReference type="ChEBI" id="CHEBI:18420"/>
    </cofactor>
</comment>
<evidence type="ECO:0000256" key="4">
    <source>
        <dbReference type="ARBA" id="ARBA00005893"/>
    </source>
</evidence>
<comment type="subunit">
    <text evidence="6">Homotetramer.</text>
</comment>
<dbReference type="SFLD" id="SFLDS00003">
    <property type="entry name" value="Haloacid_Dehalogenase"/>
    <property type="match status" value="1"/>
</dbReference>
<evidence type="ECO:0000256" key="5">
    <source>
        <dbReference type="ARBA" id="ARBA00010726"/>
    </source>
</evidence>
<dbReference type="InterPro" id="IPR050793">
    <property type="entry name" value="CMP-NeuNAc_synthase"/>
</dbReference>
<name>A0ABU8LRW5_9MICO</name>
<sequence>MSETVAVIPARGGSKGIERKNLRRVGGIPLVARAILAAQRCTEIDRVVVSTDNDEIADVAREWGADVVMRSADIAGDEASSESALLHALAELEARGIGVQILAFLQATSPFIDSTSLAEAVRVVSSRRRDVAFSAVESFAFMWHRGDGGCAVALGHDVDSRPRRQDREPHYRETGAFYVMRARAFVAVGHRFYGSIGIIEVPEQTAIEIDTLAELEMACLLAARIDANEPMDVDAVATDFDGVHTDDTVVVNDRGEESVRVSRSDGMGVALLRRANVPMVILSTEKNPVVSARAAKLNIDVRQALDDKAAALRSWAESTGVALSRVAYLGNDVNDLGCLEIVGWPVAVRDAHPAVLAAARVTLASTGGSGAVRELADLTLSGREASASIHSERSTS</sequence>
<keyword evidence="10" id="KW-0460">Magnesium</keyword>
<evidence type="ECO:0000256" key="8">
    <source>
        <dbReference type="ARBA" id="ARBA00022723"/>
    </source>
</evidence>
<dbReference type="InterPro" id="IPR036412">
    <property type="entry name" value="HAD-like_sf"/>
</dbReference>
<evidence type="ECO:0000256" key="1">
    <source>
        <dbReference type="ARBA" id="ARBA00001862"/>
    </source>
</evidence>